<dbReference type="Pfam" id="PF18089">
    <property type="entry name" value="DAPG_hydrolase"/>
    <property type="match status" value="1"/>
</dbReference>
<dbReference type="OrthoDB" id="2052122at2"/>
<dbReference type="RefSeq" id="WP_040742695.1">
    <property type="nucleotide sequence ID" value="NZ_QJKF01000015.1"/>
</dbReference>
<reference evidence="7 8" key="1">
    <citation type="submission" date="2018-05" db="EMBL/GenBank/DDBJ databases">
        <title>Genomic Encyclopedia of Type Strains, Phase IV (KMG-IV): sequencing the most valuable type-strain genomes for metagenomic binning, comparative biology and taxonomic classification.</title>
        <authorList>
            <person name="Goeker M."/>
        </authorList>
    </citation>
    <scope>NUCLEOTIDE SEQUENCE [LARGE SCALE GENOMIC DNA]</scope>
    <source>
        <strain evidence="7 8">DSM 44704</strain>
    </source>
</reference>
<gene>
    <name evidence="7" type="ORF">DFR70_115130</name>
</gene>
<evidence type="ECO:0000313" key="8">
    <source>
        <dbReference type="Proteomes" id="UP000247569"/>
    </source>
</evidence>
<evidence type="ECO:0000256" key="5">
    <source>
        <dbReference type="ARBA" id="ARBA00023459"/>
    </source>
</evidence>
<dbReference type="Proteomes" id="UP000247569">
    <property type="component" value="Unassembled WGS sequence"/>
</dbReference>
<keyword evidence="3" id="KW-0378">Hydrolase</keyword>
<keyword evidence="2" id="KW-0479">Metal-binding</keyword>
<name>A0A318KF31_9NOCA</name>
<comment type="caution">
    <text evidence="7">The sequence shown here is derived from an EMBL/GenBank/DDBJ whole genome shotgun (WGS) entry which is preliminary data.</text>
</comment>
<feature type="domain" description="DAPG hydrolase PhiG" evidence="6">
    <location>
        <begin position="65"/>
        <end position="273"/>
    </location>
</feature>
<dbReference type="InterPro" id="IPR041526">
    <property type="entry name" value="DAPG_hydrolase"/>
</dbReference>
<evidence type="ECO:0000256" key="3">
    <source>
        <dbReference type="ARBA" id="ARBA00022801"/>
    </source>
</evidence>
<dbReference type="AlphaFoldDB" id="A0A318KF31"/>
<dbReference type="GO" id="GO:0016787">
    <property type="term" value="F:hydrolase activity"/>
    <property type="evidence" value="ECO:0007669"/>
    <property type="project" value="UniProtKB-KW"/>
</dbReference>
<comment type="similarity">
    <text evidence="5">Belongs to the DAPG/phloretin hydrolase family.</text>
</comment>
<accession>A0A318KF31</accession>
<evidence type="ECO:0000256" key="2">
    <source>
        <dbReference type="ARBA" id="ARBA00022723"/>
    </source>
</evidence>
<evidence type="ECO:0000313" key="7">
    <source>
        <dbReference type="EMBL" id="PXX58157.1"/>
    </source>
</evidence>
<organism evidence="7 8">
    <name type="scientific">Nocardia tenerifensis</name>
    <dbReference type="NCBI Taxonomy" id="228006"/>
    <lineage>
        <taxon>Bacteria</taxon>
        <taxon>Bacillati</taxon>
        <taxon>Actinomycetota</taxon>
        <taxon>Actinomycetes</taxon>
        <taxon>Mycobacteriales</taxon>
        <taxon>Nocardiaceae</taxon>
        <taxon>Nocardia</taxon>
    </lineage>
</organism>
<dbReference type="EMBL" id="QJKF01000015">
    <property type="protein sequence ID" value="PXX58157.1"/>
    <property type="molecule type" value="Genomic_DNA"/>
</dbReference>
<evidence type="ECO:0000256" key="4">
    <source>
        <dbReference type="ARBA" id="ARBA00022833"/>
    </source>
</evidence>
<keyword evidence="4" id="KW-0862">Zinc</keyword>
<dbReference type="GO" id="GO:0046872">
    <property type="term" value="F:metal ion binding"/>
    <property type="evidence" value="ECO:0007669"/>
    <property type="project" value="UniProtKB-KW"/>
</dbReference>
<proteinExistence type="inferred from homology"/>
<evidence type="ECO:0000259" key="6">
    <source>
        <dbReference type="Pfam" id="PF18089"/>
    </source>
</evidence>
<evidence type="ECO:0000256" key="1">
    <source>
        <dbReference type="ARBA" id="ARBA00001947"/>
    </source>
</evidence>
<sequence length="278" mass="30563">MADPGTQAGATRYRGYSAQDRELPYARFMAEHTTPAHTSVLAAHAGPPTSPALIPEFTALPLDLAPGARSPVETGYGQTAHGQVWAAVHTDMPGVTAAMWDWWFAWHPIESARYKLWHPDAHLYASTSADRNAEPIPYRDKYIGTTSYVDEYIGPKLQQLAIAFRDPTLEGFQVPEGHTVILARVGSIVAPVDLGWLAHQVRPTPTGCEMRSRFYLNVYGLHTPDLPQAVEAVKRGAAIDPADLVLGVDLARDLMLHCGQEMHHLAEFLPDLYTAFSD</sequence>
<comment type="cofactor">
    <cofactor evidence="1">
        <name>Zn(2+)</name>
        <dbReference type="ChEBI" id="CHEBI:29105"/>
    </cofactor>
</comment>
<protein>
    <recommendedName>
        <fullName evidence="6">DAPG hydrolase PhiG domain-containing protein</fullName>
    </recommendedName>
</protein>
<keyword evidence="8" id="KW-1185">Reference proteome</keyword>